<reference evidence="2 3" key="1">
    <citation type="journal article" date="2015" name="Genome Biol.">
        <title>Comparative genomics of Steinernema reveals deeply conserved gene regulatory networks.</title>
        <authorList>
            <person name="Dillman A.R."/>
            <person name="Macchietto M."/>
            <person name="Porter C.F."/>
            <person name="Rogers A."/>
            <person name="Williams B."/>
            <person name="Antoshechkin I."/>
            <person name="Lee M.M."/>
            <person name="Goodwin Z."/>
            <person name="Lu X."/>
            <person name="Lewis E.E."/>
            <person name="Goodrich-Blair H."/>
            <person name="Stock S.P."/>
            <person name="Adams B.J."/>
            <person name="Sternberg P.W."/>
            <person name="Mortazavi A."/>
        </authorList>
    </citation>
    <scope>NUCLEOTIDE SEQUENCE [LARGE SCALE GENOMIC DNA]</scope>
    <source>
        <strain evidence="2 3">ALL</strain>
    </source>
</reference>
<proteinExistence type="predicted"/>
<gene>
    <name evidence="2" type="ORF">L596_022801</name>
</gene>
<keyword evidence="3" id="KW-1185">Reference proteome</keyword>
<name>A0A4U5MMU2_STECR</name>
<keyword evidence="1" id="KW-0732">Signal</keyword>
<accession>A0A4U5MMU2</accession>
<sequence length="102" mass="11713">MAKLVMSCVIAIIALCSICFAAENNFEVMTFAAKPHRIYRSRAPFGFATRSPQRRENKIEFLMPDPTPSHNPSKWSKLLRQPVLGYSPWQMDHDDILAYGRK</sequence>
<reference evidence="2 3" key="2">
    <citation type="journal article" date="2019" name="G3 (Bethesda)">
        <title>Hybrid Assembly of the Genome of the Entomopathogenic Nematode Steinernema carpocapsae Identifies the X-Chromosome.</title>
        <authorList>
            <person name="Serra L."/>
            <person name="Macchietto M."/>
            <person name="Macias-Munoz A."/>
            <person name="McGill C.J."/>
            <person name="Rodriguez I.M."/>
            <person name="Rodriguez B."/>
            <person name="Murad R."/>
            <person name="Mortazavi A."/>
        </authorList>
    </citation>
    <scope>NUCLEOTIDE SEQUENCE [LARGE SCALE GENOMIC DNA]</scope>
    <source>
        <strain evidence="2 3">ALL</strain>
    </source>
</reference>
<dbReference type="Proteomes" id="UP000298663">
    <property type="component" value="Unassembled WGS sequence"/>
</dbReference>
<evidence type="ECO:0000256" key="1">
    <source>
        <dbReference type="SAM" id="SignalP"/>
    </source>
</evidence>
<dbReference type="AlphaFoldDB" id="A0A4U5MMU2"/>
<evidence type="ECO:0000313" key="2">
    <source>
        <dbReference type="EMBL" id="TKR70827.1"/>
    </source>
</evidence>
<feature type="signal peptide" evidence="1">
    <location>
        <begin position="1"/>
        <end position="21"/>
    </location>
</feature>
<protein>
    <submittedName>
        <fullName evidence="2">Uncharacterized protein</fullName>
    </submittedName>
</protein>
<feature type="chain" id="PRO_5020956398" evidence="1">
    <location>
        <begin position="22"/>
        <end position="102"/>
    </location>
</feature>
<dbReference type="EMBL" id="AZBU02000007">
    <property type="protein sequence ID" value="TKR70827.1"/>
    <property type="molecule type" value="Genomic_DNA"/>
</dbReference>
<evidence type="ECO:0000313" key="3">
    <source>
        <dbReference type="Proteomes" id="UP000298663"/>
    </source>
</evidence>
<comment type="caution">
    <text evidence="2">The sequence shown here is derived from an EMBL/GenBank/DDBJ whole genome shotgun (WGS) entry which is preliminary data.</text>
</comment>
<organism evidence="2 3">
    <name type="scientific">Steinernema carpocapsae</name>
    <name type="common">Entomopathogenic nematode</name>
    <dbReference type="NCBI Taxonomy" id="34508"/>
    <lineage>
        <taxon>Eukaryota</taxon>
        <taxon>Metazoa</taxon>
        <taxon>Ecdysozoa</taxon>
        <taxon>Nematoda</taxon>
        <taxon>Chromadorea</taxon>
        <taxon>Rhabditida</taxon>
        <taxon>Tylenchina</taxon>
        <taxon>Panagrolaimomorpha</taxon>
        <taxon>Strongyloidoidea</taxon>
        <taxon>Steinernematidae</taxon>
        <taxon>Steinernema</taxon>
    </lineage>
</organism>
<dbReference type="OrthoDB" id="10465995at2759"/>